<keyword evidence="1" id="KW-0175">Coiled coil</keyword>
<comment type="caution">
    <text evidence="5">The sequence shown here is derived from an EMBL/GenBank/DDBJ whole genome shotgun (WGS) entry which is preliminary data.</text>
</comment>
<keyword evidence="3" id="KW-1133">Transmembrane helix</keyword>
<dbReference type="PANTHER" id="PTHR15715">
    <property type="entry name" value="CENTROSOMAL PROTEIN OF 170 KDA"/>
    <property type="match status" value="1"/>
</dbReference>
<dbReference type="SUPFAM" id="SSF49879">
    <property type="entry name" value="SMAD/FHA domain"/>
    <property type="match status" value="1"/>
</dbReference>
<dbReference type="SMART" id="SM00240">
    <property type="entry name" value="FHA"/>
    <property type="match status" value="1"/>
</dbReference>
<evidence type="ECO:0000259" key="4">
    <source>
        <dbReference type="PROSITE" id="PS50006"/>
    </source>
</evidence>
<protein>
    <recommendedName>
        <fullName evidence="4">FHA domain-containing protein</fullName>
    </recommendedName>
</protein>
<keyword evidence="3" id="KW-0472">Membrane</keyword>
<feature type="region of interest" description="Disordered" evidence="2">
    <location>
        <begin position="474"/>
        <end position="536"/>
    </location>
</feature>
<name>A0AAN7T647_9EURO</name>
<feature type="region of interest" description="Disordered" evidence="2">
    <location>
        <begin position="695"/>
        <end position="725"/>
    </location>
</feature>
<feature type="compositionally biased region" description="Basic and acidic residues" evidence="2">
    <location>
        <begin position="640"/>
        <end position="649"/>
    </location>
</feature>
<feature type="region of interest" description="Disordered" evidence="2">
    <location>
        <begin position="614"/>
        <end position="649"/>
    </location>
</feature>
<dbReference type="GO" id="GO:0005737">
    <property type="term" value="C:cytoplasm"/>
    <property type="evidence" value="ECO:0007669"/>
    <property type="project" value="TreeGrafter"/>
</dbReference>
<dbReference type="AlphaFoldDB" id="A0AAN7T647"/>
<feature type="region of interest" description="Disordered" evidence="2">
    <location>
        <begin position="398"/>
        <end position="418"/>
    </location>
</feature>
<evidence type="ECO:0000256" key="1">
    <source>
        <dbReference type="SAM" id="Coils"/>
    </source>
</evidence>
<feature type="compositionally biased region" description="Polar residues" evidence="2">
    <location>
        <begin position="527"/>
        <end position="536"/>
    </location>
</feature>
<dbReference type="PANTHER" id="PTHR15715:SF46">
    <property type="entry name" value="TO VACUOLE TARGETING VPS64, PUTATIVE (AFU_ORTHOLOGUE AFUA_2G02420)-RELATED"/>
    <property type="match status" value="1"/>
</dbReference>
<proteinExistence type="predicted"/>
<evidence type="ECO:0000256" key="2">
    <source>
        <dbReference type="SAM" id="MobiDB-lite"/>
    </source>
</evidence>
<feature type="domain" description="FHA" evidence="4">
    <location>
        <begin position="260"/>
        <end position="317"/>
    </location>
</feature>
<dbReference type="InterPro" id="IPR000253">
    <property type="entry name" value="FHA_dom"/>
</dbReference>
<evidence type="ECO:0000313" key="5">
    <source>
        <dbReference type="EMBL" id="KAK5088879.1"/>
    </source>
</evidence>
<dbReference type="Pfam" id="PF00498">
    <property type="entry name" value="FHA"/>
    <property type="match status" value="1"/>
</dbReference>
<evidence type="ECO:0000256" key="3">
    <source>
        <dbReference type="SAM" id="Phobius"/>
    </source>
</evidence>
<organism evidence="5 6">
    <name type="scientific">Lithohypha guttulata</name>
    <dbReference type="NCBI Taxonomy" id="1690604"/>
    <lineage>
        <taxon>Eukaryota</taxon>
        <taxon>Fungi</taxon>
        <taxon>Dikarya</taxon>
        <taxon>Ascomycota</taxon>
        <taxon>Pezizomycotina</taxon>
        <taxon>Eurotiomycetes</taxon>
        <taxon>Chaetothyriomycetidae</taxon>
        <taxon>Chaetothyriales</taxon>
        <taxon>Trichomeriaceae</taxon>
        <taxon>Lithohypha</taxon>
    </lineage>
</organism>
<accession>A0AAN7T647</accession>
<feature type="compositionally biased region" description="Pro residues" evidence="2">
    <location>
        <begin position="511"/>
        <end position="521"/>
    </location>
</feature>
<dbReference type="PROSITE" id="PS50006">
    <property type="entry name" value="FHA_DOMAIN"/>
    <property type="match status" value="1"/>
</dbReference>
<feature type="transmembrane region" description="Helical" evidence="3">
    <location>
        <begin position="772"/>
        <end position="792"/>
    </location>
</feature>
<feature type="region of interest" description="Disordered" evidence="2">
    <location>
        <begin position="123"/>
        <end position="173"/>
    </location>
</feature>
<keyword evidence="6" id="KW-1185">Reference proteome</keyword>
<gene>
    <name evidence="5" type="ORF">LTR05_003101</name>
</gene>
<reference evidence="5 6" key="1">
    <citation type="submission" date="2023-08" db="EMBL/GenBank/DDBJ databases">
        <title>Black Yeasts Isolated from many extreme environments.</title>
        <authorList>
            <person name="Coleine C."/>
            <person name="Stajich J.E."/>
            <person name="Selbmann L."/>
        </authorList>
    </citation>
    <scope>NUCLEOTIDE SEQUENCE [LARGE SCALE GENOMIC DNA]</scope>
    <source>
        <strain evidence="5 6">CCFEE 5910</strain>
    </source>
</reference>
<feature type="compositionally biased region" description="Low complexity" evidence="2">
    <location>
        <begin position="124"/>
        <end position="150"/>
    </location>
</feature>
<dbReference type="CDD" id="cd22679">
    <property type="entry name" value="FHA_SLMAP"/>
    <property type="match status" value="1"/>
</dbReference>
<keyword evidence="3" id="KW-0812">Transmembrane</keyword>
<sequence>MGGACPGEVVNCAQIERRDLPLIVRIIVFTSSSIEISPLAISEPLYATEATRYYNVRTCSLPAKFFAVFFVVLSMTTIVASPPTFQSLPRLGWDGPSNNHQAGFSAMSSDDVSRMFMPQRKVATRSSSSSSLASNASASSTSSTSTVTSANDLAHSTNGEGVGPAKKKQRGGFWPVSKAEITASVSNAKANGAVQPAVPNGANMLGQKNSLQPAMPEHAANAVNGMESRPRQQPLLVLLPMNGTFERKQINVPMHPDAPQKIGRQTNNKTTPKADNGYFDSKVLSRQHAEIWSDINGRVWIRDVKSSNGTFVNGTRLSPENRESEPTELRQHDSLELGIDIVSEDQKTIVHHKVSAKVEFVGFPGKAGNALDLLNFGELDPAQSNNLLSSPISAPMAHQRSQQGRPLTARGSVASSVTGGNVSSVAQRQANYWGAPLNIEQLVKQVGIEMRAAKQQSQDLEQARSFLTAILPADGGPIKLPPGRDHISPLRQANGRAKPSRVDHSARFADPPAPPPQQPLPEKPDNTKASSPGSATMSHMLKRETTMKPLVNGTAASPIGGQSQIVSLLESLDAARKQIESQGSKVRELEDMLQRERLAREAAEDKIKRLEESHNARPVSVVEEELTTPGEHLPAQQDQVRSEKEAEAEMRLQQRIEAMLSEMQVMQQNLTQATHRAETAESEKSTLAAMIDKYRKQRQDEDSQSSAVEDDGNDVEEIPRSESDFDQLSTAIQDNKQANGHVRTPRLPEDLRQAVSTMLQQQQANGETLGNYGPYMSMTCVVLIGVGIMVYFNSWPQVDK</sequence>
<feature type="compositionally biased region" description="Polar residues" evidence="2">
    <location>
        <begin position="263"/>
        <end position="273"/>
    </location>
</feature>
<dbReference type="InterPro" id="IPR051176">
    <property type="entry name" value="Cent_Immune-Sig_Mod"/>
</dbReference>
<dbReference type="InterPro" id="IPR008984">
    <property type="entry name" value="SMAD_FHA_dom_sf"/>
</dbReference>
<feature type="coiled-coil region" evidence="1">
    <location>
        <begin position="572"/>
        <end position="613"/>
    </location>
</feature>
<dbReference type="Gene3D" id="2.60.200.20">
    <property type="match status" value="1"/>
</dbReference>
<dbReference type="EMBL" id="JAVRRJ010000002">
    <property type="protein sequence ID" value="KAK5088879.1"/>
    <property type="molecule type" value="Genomic_DNA"/>
</dbReference>
<dbReference type="Proteomes" id="UP001309876">
    <property type="component" value="Unassembled WGS sequence"/>
</dbReference>
<feature type="region of interest" description="Disordered" evidence="2">
    <location>
        <begin position="254"/>
        <end position="278"/>
    </location>
</feature>
<evidence type="ECO:0000313" key="6">
    <source>
        <dbReference type="Proteomes" id="UP001309876"/>
    </source>
</evidence>